<dbReference type="InterPro" id="IPR002880">
    <property type="entry name" value="Pyrv_Fd/Flavodoxin_OxRdtase_N"/>
</dbReference>
<evidence type="ECO:0000256" key="7">
    <source>
        <dbReference type="ARBA" id="ARBA00022723"/>
    </source>
</evidence>
<feature type="domain" description="4Fe-4S ferredoxin-type" evidence="16">
    <location>
        <begin position="531"/>
        <end position="559"/>
    </location>
</feature>
<dbReference type="PANTHER" id="PTHR43710">
    <property type="entry name" value="2-HYDROXYACYL-COA LYASE"/>
    <property type="match status" value="1"/>
</dbReference>
<evidence type="ECO:0000256" key="15">
    <source>
        <dbReference type="PIRSR" id="PIRSR006439-50"/>
    </source>
</evidence>
<evidence type="ECO:0000256" key="3">
    <source>
        <dbReference type="ARBA" id="ARBA00012812"/>
    </source>
</evidence>
<evidence type="ECO:0000256" key="14">
    <source>
        <dbReference type="PIRNR" id="PIRNR006439"/>
    </source>
</evidence>
<dbReference type="InterPro" id="IPR011766">
    <property type="entry name" value="TPP_enzyme_TPP-bd"/>
</dbReference>
<feature type="binding site" evidence="15">
    <location>
        <position position="543"/>
    </location>
    <ligand>
        <name>[4Fe-4S] cluster</name>
        <dbReference type="ChEBI" id="CHEBI:49883"/>
        <label>1</label>
    </ligand>
</feature>
<evidence type="ECO:0000313" key="18">
    <source>
        <dbReference type="Proteomes" id="UP000183255"/>
    </source>
</evidence>
<keyword evidence="5 14" id="KW-0813">Transport</keyword>
<keyword evidence="11 14" id="KW-0411">Iron-sulfur</keyword>
<comment type="catalytic activity">
    <reaction evidence="13 14">
        <text>indole-3-pyruvate + 2 oxidized [2Fe-2S]-[ferredoxin] + CoA = (indol-3-yl)acetyl-CoA + 2 reduced [2Fe-2S]-[ferredoxin] + CO2 + H(+)</text>
        <dbReference type="Rhea" id="RHEA:12645"/>
        <dbReference type="Rhea" id="RHEA-COMP:10000"/>
        <dbReference type="Rhea" id="RHEA-COMP:10001"/>
        <dbReference type="ChEBI" id="CHEBI:15378"/>
        <dbReference type="ChEBI" id="CHEBI:16526"/>
        <dbReference type="ChEBI" id="CHEBI:17640"/>
        <dbReference type="ChEBI" id="CHEBI:33737"/>
        <dbReference type="ChEBI" id="CHEBI:33738"/>
        <dbReference type="ChEBI" id="CHEBI:57271"/>
        <dbReference type="ChEBI" id="CHEBI:57287"/>
        <dbReference type="EC" id="1.2.7.8"/>
    </reaction>
</comment>
<dbReference type="Pfam" id="PF13237">
    <property type="entry name" value="Fer4_10"/>
    <property type="match status" value="1"/>
</dbReference>
<dbReference type="InterPro" id="IPR029061">
    <property type="entry name" value="THDP-binding"/>
</dbReference>
<dbReference type="AlphaFoldDB" id="A0A1G8KPW4"/>
<dbReference type="FunFam" id="3.40.50.970:FF:000039">
    <property type="entry name" value="Indolepyruvate oxidoreductase subunit IorA"/>
    <property type="match status" value="1"/>
</dbReference>
<proteinExistence type="predicted"/>
<dbReference type="PROSITE" id="PS00198">
    <property type="entry name" value="4FE4S_FER_1"/>
    <property type="match status" value="1"/>
</dbReference>
<accession>A0A1G8KPW4</accession>
<feature type="binding site" evidence="15">
    <location>
        <position position="574"/>
    </location>
    <ligand>
        <name>[4Fe-4S] cluster</name>
        <dbReference type="ChEBI" id="CHEBI:49883"/>
        <label>2</label>
    </ligand>
</feature>
<dbReference type="Gene3D" id="3.40.50.970">
    <property type="match status" value="2"/>
</dbReference>
<keyword evidence="10 14" id="KW-0408">Iron</keyword>
<dbReference type="Gene3D" id="3.30.70.20">
    <property type="match status" value="1"/>
</dbReference>
<dbReference type="GO" id="GO:0030976">
    <property type="term" value="F:thiamine pyrophosphate binding"/>
    <property type="evidence" value="ECO:0007669"/>
    <property type="project" value="InterPro"/>
</dbReference>
<protein>
    <recommendedName>
        <fullName evidence="4 14">Indolepyruvate oxidoreductase subunit IorA</fullName>
        <shortName evidence="14">IOR</shortName>
        <ecNumber evidence="3 14">1.2.7.8</ecNumber>
    </recommendedName>
    <alternativeName>
        <fullName evidence="12 14">Indolepyruvate ferredoxin oxidoreductase subunit alpha</fullName>
    </alternativeName>
</protein>
<dbReference type="Pfam" id="PF02775">
    <property type="entry name" value="TPP_enzyme_C"/>
    <property type="match status" value="1"/>
</dbReference>
<dbReference type="EC" id="1.2.7.8" evidence="3 14"/>
<dbReference type="SUPFAM" id="SSF52518">
    <property type="entry name" value="Thiamin diphosphate-binding fold (THDP-binding)"/>
    <property type="match status" value="2"/>
</dbReference>
<keyword evidence="17" id="KW-0670">Pyruvate</keyword>
<dbReference type="InterPro" id="IPR045025">
    <property type="entry name" value="HACL1-like"/>
</dbReference>
<comment type="function">
    <text evidence="1 14">Catalyzes the ferredoxin-dependent oxidative decarboxylation of arylpyruvates.</text>
</comment>
<dbReference type="Pfam" id="PF01855">
    <property type="entry name" value="POR_N"/>
    <property type="match status" value="1"/>
</dbReference>
<dbReference type="GO" id="GO:0051539">
    <property type="term" value="F:4 iron, 4 sulfur cluster binding"/>
    <property type="evidence" value="ECO:0007669"/>
    <property type="project" value="UniProtKB-UniRule"/>
</dbReference>
<evidence type="ECO:0000256" key="8">
    <source>
        <dbReference type="ARBA" id="ARBA00022982"/>
    </source>
</evidence>
<evidence type="ECO:0000256" key="5">
    <source>
        <dbReference type="ARBA" id="ARBA00022448"/>
    </source>
</evidence>
<dbReference type="GO" id="GO:0046872">
    <property type="term" value="F:metal ion binding"/>
    <property type="evidence" value="ECO:0007669"/>
    <property type="project" value="UniProtKB-UniRule"/>
</dbReference>
<feature type="binding site" evidence="15">
    <location>
        <position position="551"/>
    </location>
    <ligand>
        <name>[4Fe-4S] cluster</name>
        <dbReference type="ChEBI" id="CHEBI:49883"/>
        <label>2</label>
    </ligand>
</feature>
<dbReference type="InterPro" id="IPR017721">
    <property type="entry name" value="IorA"/>
</dbReference>
<evidence type="ECO:0000256" key="9">
    <source>
        <dbReference type="ARBA" id="ARBA00023002"/>
    </source>
</evidence>
<sequence>METTRKVMTGNEAAARGFYEAGGLLASSYPGSPTVELLEAVKEYKEIYAEFSVNEKVALEVAIGSSFYGARSMVSMKHVGVNVAMDPLMTFTQTPTQGGFVLVTGDDPGMASSQNEQDNRIIGKFANMGILYPGSSQEVKDSVKWGLTLSEQFEMPFMVDVTSRVCHGRGIVTLGEREEHKPKGFTPDNNKFTMLPPITHARQYAMKERLEALAEYAYDAPMNLYHEVEGSKVLLVATGLVYENLRELQVPYSIYRPGLVYPLSARRLKELREKYDRIIVIEEMMPFIENELKLMGIHCEGKEWFSFTGEQNSEEIEEGLLKAGLLTKKRFLSFDKDPVVVRPPMFCSGCPHRPVFDILKKMKVTVMGDIGCYSMSVLPAFEASHSMISMGATVGITKGMNKIMRMEGSEKPLVSVIGDGTFFHSGMTGFANLLHQLDEKDNMTFIVLENGTTAMTGGQQNGSSGKYDVNDDMHMDIKAILNTMGIDNVQYVDQFDYKLFRDTLKEEVKKKGISVIIATRPCALKFKIKEPHYYVDPNICIGCRSCVKTNCPPIRMKEYKGIEGLKSFIDPEMCVGCSVCSQVCPVGAIKPSRKEA</sequence>
<dbReference type="EMBL" id="FNDZ01000002">
    <property type="protein sequence ID" value="SDI44920.1"/>
    <property type="molecule type" value="Genomic_DNA"/>
</dbReference>
<dbReference type="InterPro" id="IPR017900">
    <property type="entry name" value="4Fe4S_Fe_S_CS"/>
</dbReference>
<feature type="binding site" evidence="15">
    <location>
        <position position="577"/>
    </location>
    <ligand>
        <name>[4Fe-4S] cluster</name>
        <dbReference type="ChEBI" id="CHEBI:49883"/>
        <label>2</label>
    </ligand>
</feature>
<dbReference type="PANTHER" id="PTHR43710:SF5">
    <property type="entry name" value="INDOLEPYRUVATE FERREDOXIN OXIDOREDUCTASE ALPHA SUBUNIT"/>
    <property type="match status" value="1"/>
</dbReference>
<name>A0A1G8KPW4_9CLOT</name>
<dbReference type="PIRSF" id="PIRSF006439">
    <property type="entry name" value="Indolepyruvate_ferr_oxidored"/>
    <property type="match status" value="1"/>
</dbReference>
<dbReference type="RefSeq" id="WP_031577917.1">
    <property type="nucleotide sequence ID" value="NZ_FNDZ01000002.1"/>
</dbReference>
<evidence type="ECO:0000259" key="16">
    <source>
        <dbReference type="PROSITE" id="PS51379"/>
    </source>
</evidence>
<feature type="binding site" evidence="15">
    <location>
        <position position="546"/>
    </location>
    <ligand>
        <name>[4Fe-4S] cluster</name>
        <dbReference type="ChEBI" id="CHEBI:49883"/>
        <label>1</label>
    </ligand>
</feature>
<keyword evidence="9 14" id="KW-0560">Oxidoreductase</keyword>
<dbReference type="InterPro" id="IPR017896">
    <property type="entry name" value="4Fe4S_Fe-S-bd"/>
</dbReference>
<comment type="subunit">
    <text evidence="2">Heterodimer of the IorA and IorB subunits.</text>
</comment>
<dbReference type="SUPFAM" id="SSF52922">
    <property type="entry name" value="TK C-terminal domain-like"/>
    <property type="match status" value="1"/>
</dbReference>
<evidence type="ECO:0000256" key="6">
    <source>
        <dbReference type="ARBA" id="ARBA00022485"/>
    </source>
</evidence>
<reference evidence="17 18" key="1">
    <citation type="submission" date="2016-10" db="EMBL/GenBank/DDBJ databases">
        <authorList>
            <person name="de Groot N.N."/>
        </authorList>
    </citation>
    <scope>NUCLEOTIDE SEQUENCE [LARGE SCALE GENOMIC DNA]</scope>
    <source>
        <strain evidence="17 18">CGMCC 1.5058</strain>
    </source>
</reference>
<evidence type="ECO:0000256" key="13">
    <source>
        <dbReference type="ARBA" id="ARBA00048332"/>
    </source>
</evidence>
<evidence type="ECO:0000256" key="10">
    <source>
        <dbReference type="ARBA" id="ARBA00023004"/>
    </source>
</evidence>
<evidence type="ECO:0000313" key="17">
    <source>
        <dbReference type="EMBL" id="SDI44920.1"/>
    </source>
</evidence>
<keyword evidence="6 14" id="KW-0004">4Fe-4S</keyword>
<evidence type="ECO:0000256" key="12">
    <source>
        <dbReference type="ARBA" id="ARBA00030514"/>
    </source>
</evidence>
<dbReference type="GO" id="GO:0043805">
    <property type="term" value="F:indolepyruvate ferredoxin oxidoreductase activity"/>
    <property type="evidence" value="ECO:0007669"/>
    <property type="project" value="UniProtKB-UniRule"/>
</dbReference>
<feature type="binding site" evidence="15">
    <location>
        <position position="540"/>
    </location>
    <ligand>
        <name>[4Fe-4S] cluster</name>
        <dbReference type="ChEBI" id="CHEBI:49883"/>
        <label>1</label>
    </ligand>
</feature>
<evidence type="ECO:0000256" key="11">
    <source>
        <dbReference type="ARBA" id="ARBA00023014"/>
    </source>
</evidence>
<feature type="binding site" evidence="15">
    <location>
        <position position="580"/>
    </location>
    <ligand>
        <name>[4Fe-4S] cluster</name>
        <dbReference type="ChEBI" id="CHEBI:49883"/>
        <label>2</label>
    </ligand>
</feature>
<evidence type="ECO:0000256" key="1">
    <source>
        <dbReference type="ARBA" id="ARBA00002995"/>
    </source>
</evidence>
<evidence type="ECO:0000256" key="4">
    <source>
        <dbReference type="ARBA" id="ARBA00017710"/>
    </source>
</evidence>
<keyword evidence="7 14" id="KW-0479">Metal-binding</keyword>
<dbReference type="PROSITE" id="PS51379">
    <property type="entry name" value="4FE4S_FER_2"/>
    <property type="match status" value="2"/>
</dbReference>
<evidence type="ECO:0000256" key="2">
    <source>
        <dbReference type="ARBA" id="ARBA00011238"/>
    </source>
</evidence>
<organism evidence="17 18">
    <name type="scientific">Proteiniclasticum ruminis</name>
    <dbReference type="NCBI Taxonomy" id="398199"/>
    <lineage>
        <taxon>Bacteria</taxon>
        <taxon>Bacillati</taxon>
        <taxon>Bacillota</taxon>
        <taxon>Clostridia</taxon>
        <taxon>Eubacteriales</taxon>
        <taxon>Clostridiaceae</taxon>
        <taxon>Proteiniclasticum</taxon>
    </lineage>
</organism>
<dbReference type="InterPro" id="IPR009014">
    <property type="entry name" value="Transketo_C/PFOR_II"/>
</dbReference>
<keyword evidence="8 14" id="KW-0249">Electron transport</keyword>
<dbReference type="CDD" id="cd02008">
    <property type="entry name" value="TPP_IOR_alpha"/>
    <property type="match status" value="1"/>
</dbReference>
<dbReference type="Proteomes" id="UP000183255">
    <property type="component" value="Unassembled WGS sequence"/>
</dbReference>
<gene>
    <name evidence="17" type="ORF">SAMN05421804_102375</name>
</gene>
<dbReference type="SUPFAM" id="SSF54862">
    <property type="entry name" value="4Fe-4S ferredoxins"/>
    <property type="match status" value="1"/>
</dbReference>
<dbReference type="CDD" id="cd07034">
    <property type="entry name" value="TPP_PYR_PFOR_IOR-alpha_like"/>
    <property type="match status" value="1"/>
</dbReference>
<feature type="domain" description="4Fe-4S ferredoxin-type" evidence="16">
    <location>
        <begin position="565"/>
        <end position="594"/>
    </location>
</feature>
<comment type="cofactor">
    <cofactor evidence="14 15">
        <name>[4Fe-4S] cluster</name>
        <dbReference type="ChEBI" id="CHEBI:49883"/>
    </cofactor>
    <text evidence="14 15">Binds 2 [4Fe-4S] clusters. In this family the first cluster has a non-standard and varying [4Fe-4S] binding motif CX(2)CX(2)CX(4-5)CP.</text>
</comment>
<feature type="binding site" evidence="15">
    <location>
        <position position="584"/>
    </location>
    <ligand>
        <name>[4Fe-4S] cluster</name>
        <dbReference type="ChEBI" id="CHEBI:49883"/>
        <label>1</label>
    </ligand>
</feature>